<protein>
    <submittedName>
        <fullName evidence="1">Uncharacterized protein</fullName>
    </submittedName>
</protein>
<proteinExistence type="predicted"/>
<evidence type="ECO:0000313" key="1">
    <source>
        <dbReference type="EMBL" id="KAG2103049.1"/>
    </source>
</evidence>
<dbReference type="EMBL" id="JABBWM010000045">
    <property type="protein sequence ID" value="KAG2103049.1"/>
    <property type="molecule type" value="Genomic_DNA"/>
</dbReference>
<sequence>MSAHLNEDRGGMPLVSLSGMHKAGGKSYKFSLKWSILSDLYVQTRRRRLHVNVTKTGSLIFLSRKCMLRTVRAFRSLPTNFLESELLVPLISQLMETEVSALRPRSQSPAAILDQDVDALIFVESRNIMVT</sequence>
<dbReference type="AlphaFoldDB" id="A0A9P7JS19"/>
<organism evidence="1 2">
    <name type="scientific">Suillus discolor</name>
    <dbReference type="NCBI Taxonomy" id="1912936"/>
    <lineage>
        <taxon>Eukaryota</taxon>
        <taxon>Fungi</taxon>
        <taxon>Dikarya</taxon>
        <taxon>Basidiomycota</taxon>
        <taxon>Agaricomycotina</taxon>
        <taxon>Agaricomycetes</taxon>
        <taxon>Agaricomycetidae</taxon>
        <taxon>Boletales</taxon>
        <taxon>Suillineae</taxon>
        <taxon>Suillaceae</taxon>
        <taxon>Suillus</taxon>
    </lineage>
</organism>
<name>A0A9P7JS19_9AGAM</name>
<dbReference type="GeneID" id="64704065"/>
<dbReference type="OrthoDB" id="10524650at2759"/>
<keyword evidence="2" id="KW-1185">Reference proteome</keyword>
<dbReference type="RefSeq" id="XP_041290353.1">
    <property type="nucleotide sequence ID" value="XM_041441806.1"/>
</dbReference>
<evidence type="ECO:0000313" key="2">
    <source>
        <dbReference type="Proteomes" id="UP000823399"/>
    </source>
</evidence>
<gene>
    <name evidence="1" type="ORF">F5147DRAFT_776037</name>
</gene>
<accession>A0A9P7JS19</accession>
<comment type="caution">
    <text evidence="1">The sequence shown here is derived from an EMBL/GenBank/DDBJ whole genome shotgun (WGS) entry which is preliminary data.</text>
</comment>
<dbReference type="Proteomes" id="UP000823399">
    <property type="component" value="Unassembled WGS sequence"/>
</dbReference>
<reference evidence="1" key="1">
    <citation type="journal article" date="2020" name="New Phytol.">
        <title>Comparative genomics reveals dynamic genome evolution in host specialist ectomycorrhizal fungi.</title>
        <authorList>
            <person name="Lofgren L.A."/>
            <person name="Nguyen N.H."/>
            <person name="Vilgalys R."/>
            <person name="Ruytinx J."/>
            <person name="Liao H.L."/>
            <person name="Branco S."/>
            <person name="Kuo A."/>
            <person name="LaButti K."/>
            <person name="Lipzen A."/>
            <person name="Andreopoulos W."/>
            <person name="Pangilinan J."/>
            <person name="Riley R."/>
            <person name="Hundley H."/>
            <person name="Na H."/>
            <person name="Barry K."/>
            <person name="Grigoriev I.V."/>
            <person name="Stajich J.E."/>
            <person name="Kennedy P.G."/>
        </authorList>
    </citation>
    <scope>NUCLEOTIDE SEQUENCE</scope>
    <source>
        <strain evidence="1">FC423</strain>
    </source>
</reference>